<accession>A0A1V4I7W6</accession>
<feature type="transmembrane region" description="Helical" evidence="9">
    <location>
        <begin position="20"/>
        <end position="39"/>
    </location>
</feature>
<sequence>MYKHMSIRKQIFTTSNLVKISMLSVLSFLLMFIQTPLIFFPEFLKLDVSDIPAVIGGFALGPIAGVFIELLKNLLHFAFKTSTGGVGEFANFIVGGAFVFVSSGIYHMNKTKKNALIGCILGTIVMGLVGGIANYYILIPFYTRFYPIEAIIAMGSAVNKSIVDLKTLIIYGIIPFNIIKGALLSVLTIALYKRVRVLLKK</sequence>
<evidence type="ECO:0000256" key="3">
    <source>
        <dbReference type="ARBA" id="ARBA00022448"/>
    </source>
</evidence>
<reference evidence="10 11" key="1">
    <citation type="submission" date="2017-03" db="EMBL/GenBank/DDBJ databases">
        <title>Genome sequence of Clostridium thermoalcaliphilum DSM 7309.</title>
        <authorList>
            <person name="Poehlein A."/>
            <person name="Daniel R."/>
        </authorList>
    </citation>
    <scope>NUCLEOTIDE SEQUENCE [LARGE SCALE GENOMIC DNA]</scope>
    <source>
        <strain evidence="10 11">DSM 7309</strain>
    </source>
</reference>
<keyword evidence="3 8" id="KW-0813">Transport</keyword>
<evidence type="ECO:0000256" key="9">
    <source>
        <dbReference type="SAM" id="Phobius"/>
    </source>
</evidence>
<keyword evidence="5 9" id="KW-0812">Transmembrane</keyword>
<comment type="subcellular location">
    <subcellularLocation>
        <location evidence="1">Cell membrane</location>
        <topology evidence="1">Multi-pass membrane protein</topology>
    </subcellularLocation>
</comment>
<dbReference type="PANTHER" id="PTHR38438">
    <property type="entry name" value="RIBOFLAVIN TRANSPORTER RIBU"/>
    <property type="match status" value="1"/>
</dbReference>
<evidence type="ECO:0000256" key="1">
    <source>
        <dbReference type="ARBA" id="ARBA00004651"/>
    </source>
</evidence>
<evidence type="ECO:0000256" key="7">
    <source>
        <dbReference type="ARBA" id="ARBA00023136"/>
    </source>
</evidence>
<evidence type="ECO:0000256" key="5">
    <source>
        <dbReference type="ARBA" id="ARBA00022692"/>
    </source>
</evidence>
<comment type="similarity">
    <text evidence="2 8">Belongs to the prokaryotic riboflavin transporter (P-RFT) (TC 2.A.87) family.</text>
</comment>
<dbReference type="EMBL" id="MZGW01000003">
    <property type="protein sequence ID" value="OPJ56033.1"/>
    <property type="molecule type" value="Genomic_DNA"/>
</dbReference>
<keyword evidence="6 9" id="KW-1133">Transmembrane helix</keyword>
<dbReference type="STRING" id="29349.CLOTH_12110"/>
<dbReference type="OrthoDB" id="9809216at2"/>
<dbReference type="Proteomes" id="UP000190140">
    <property type="component" value="Unassembled WGS sequence"/>
</dbReference>
<evidence type="ECO:0000256" key="8">
    <source>
        <dbReference type="PIRNR" id="PIRNR037778"/>
    </source>
</evidence>
<feature type="transmembrane region" description="Helical" evidence="9">
    <location>
        <begin position="51"/>
        <end position="68"/>
    </location>
</feature>
<dbReference type="GO" id="GO:0032217">
    <property type="term" value="F:riboflavin transmembrane transporter activity"/>
    <property type="evidence" value="ECO:0007669"/>
    <property type="project" value="UniProtKB-UniRule"/>
</dbReference>
<proteinExistence type="inferred from homology"/>
<dbReference type="Pfam" id="PF12822">
    <property type="entry name" value="ECF_trnsprt"/>
    <property type="match status" value="1"/>
</dbReference>
<feature type="transmembrane region" description="Helical" evidence="9">
    <location>
        <begin position="168"/>
        <end position="192"/>
    </location>
</feature>
<dbReference type="RefSeq" id="WP_079412124.1">
    <property type="nucleotide sequence ID" value="NZ_MZGW01000003.1"/>
</dbReference>
<evidence type="ECO:0000313" key="10">
    <source>
        <dbReference type="EMBL" id="OPJ56033.1"/>
    </source>
</evidence>
<dbReference type="AlphaFoldDB" id="A0A1V4I7W6"/>
<evidence type="ECO:0000256" key="6">
    <source>
        <dbReference type="ARBA" id="ARBA00022989"/>
    </source>
</evidence>
<dbReference type="InterPro" id="IPR024529">
    <property type="entry name" value="ECF_trnsprt_substrate-spec"/>
</dbReference>
<dbReference type="Gene3D" id="1.10.1760.20">
    <property type="match status" value="1"/>
</dbReference>
<evidence type="ECO:0000256" key="4">
    <source>
        <dbReference type="ARBA" id="ARBA00022475"/>
    </source>
</evidence>
<feature type="transmembrane region" description="Helical" evidence="9">
    <location>
        <begin position="115"/>
        <end position="138"/>
    </location>
</feature>
<evidence type="ECO:0000313" key="11">
    <source>
        <dbReference type="Proteomes" id="UP000190140"/>
    </source>
</evidence>
<dbReference type="InterPro" id="IPR025720">
    <property type="entry name" value="RibU"/>
</dbReference>
<keyword evidence="11" id="KW-1185">Reference proteome</keyword>
<name>A0A1V4I7W6_9FIRM</name>
<protein>
    <recommendedName>
        <fullName evidence="8">Riboflavin transporter</fullName>
    </recommendedName>
</protein>
<gene>
    <name evidence="10" type="primary">ribU</name>
    <name evidence="10" type="ORF">CLOTH_12110</name>
</gene>
<comment type="function">
    <text evidence="8">Probably a riboflavin-binding protein that interacts with the energy-coupling factor (ECF) ABC-transporter complex.</text>
</comment>
<dbReference type="GO" id="GO:0005886">
    <property type="term" value="C:plasma membrane"/>
    <property type="evidence" value="ECO:0007669"/>
    <property type="project" value="UniProtKB-SubCell"/>
</dbReference>
<comment type="caution">
    <text evidence="10">The sequence shown here is derived from an EMBL/GenBank/DDBJ whole genome shotgun (WGS) entry which is preliminary data.</text>
</comment>
<organism evidence="10 11">
    <name type="scientific">Alkalithermobacter paradoxus</name>
    <dbReference type="NCBI Taxonomy" id="29349"/>
    <lineage>
        <taxon>Bacteria</taxon>
        <taxon>Bacillati</taxon>
        <taxon>Bacillota</taxon>
        <taxon>Clostridia</taxon>
        <taxon>Peptostreptococcales</taxon>
        <taxon>Tepidibacteraceae</taxon>
        <taxon>Alkalithermobacter</taxon>
    </lineage>
</organism>
<keyword evidence="7 8" id="KW-0472">Membrane</keyword>
<dbReference type="PIRSF" id="PIRSF037778">
    <property type="entry name" value="UCP037778_transp_RibU"/>
    <property type="match status" value="1"/>
</dbReference>
<feature type="transmembrane region" description="Helical" evidence="9">
    <location>
        <begin position="89"/>
        <end position="109"/>
    </location>
</feature>
<keyword evidence="4 8" id="KW-1003">Cell membrane</keyword>
<evidence type="ECO:0000256" key="2">
    <source>
        <dbReference type="ARBA" id="ARBA00005540"/>
    </source>
</evidence>
<dbReference type="PANTHER" id="PTHR38438:SF1">
    <property type="entry name" value="RIBOFLAVIN TRANSPORTER RIBU"/>
    <property type="match status" value="1"/>
</dbReference>